<evidence type="ECO:0000256" key="10">
    <source>
        <dbReference type="ARBA" id="ARBA00022989"/>
    </source>
</evidence>
<dbReference type="GO" id="GO:0046677">
    <property type="term" value="P:response to antibiotic"/>
    <property type="evidence" value="ECO:0007669"/>
    <property type="project" value="UniProtKB-KW"/>
</dbReference>
<dbReference type="InterPro" id="IPR050396">
    <property type="entry name" value="Glycosyltr_51/Transpeptidase"/>
</dbReference>
<keyword evidence="4" id="KW-0328">Glycosyltransferase</keyword>
<dbReference type="PANTHER" id="PTHR32282:SF11">
    <property type="entry name" value="PENICILLIN-BINDING PROTEIN 1B"/>
    <property type="match status" value="1"/>
</dbReference>
<evidence type="ECO:0000256" key="9">
    <source>
        <dbReference type="ARBA" id="ARBA00022984"/>
    </source>
</evidence>
<accession>A0A9X4H7M1</accession>
<dbReference type="Proteomes" id="UP001154312">
    <property type="component" value="Unassembled WGS sequence"/>
</dbReference>
<gene>
    <name evidence="18" type="ORF">L7E55_15335</name>
</gene>
<evidence type="ECO:0000256" key="4">
    <source>
        <dbReference type="ARBA" id="ARBA00022676"/>
    </source>
</evidence>
<evidence type="ECO:0000256" key="15">
    <source>
        <dbReference type="ARBA" id="ARBA00049902"/>
    </source>
</evidence>
<keyword evidence="12" id="KW-0046">Antibiotic resistance</keyword>
<evidence type="ECO:0000256" key="1">
    <source>
        <dbReference type="ARBA" id="ARBA00004401"/>
    </source>
</evidence>
<evidence type="ECO:0000256" key="8">
    <source>
        <dbReference type="ARBA" id="ARBA00022968"/>
    </source>
</evidence>
<dbReference type="GO" id="GO:0008360">
    <property type="term" value="P:regulation of cell shape"/>
    <property type="evidence" value="ECO:0007669"/>
    <property type="project" value="UniProtKB-KW"/>
</dbReference>
<dbReference type="GO" id="GO:0005886">
    <property type="term" value="C:plasma membrane"/>
    <property type="evidence" value="ECO:0007669"/>
    <property type="project" value="UniProtKB-SubCell"/>
</dbReference>
<comment type="catalytic activity">
    <reaction evidence="15">
        <text>[GlcNAc-(1-&gt;4)-Mur2Ac(oyl-L-Ala-gamma-D-Glu-L-Lys-D-Ala-D-Ala)](n)-di-trans,octa-cis-undecaprenyl diphosphate + beta-D-GlcNAc-(1-&gt;4)-Mur2Ac(oyl-L-Ala-gamma-D-Glu-L-Lys-D-Ala-D-Ala)-di-trans,octa-cis-undecaprenyl diphosphate = [GlcNAc-(1-&gt;4)-Mur2Ac(oyl-L-Ala-gamma-D-Glu-L-Lys-D-Ala-D-Ala)](n+1)-di-trans,octa-cis-undecaprenyl diphosphate + di-trans,octa-cis-undecaprenyl diphosphate + H(+)</text>
        <dbReference type="Rhea" id="RHEA:23708"/>
        <dbReference type="Rhea" id="RHEA-COMP:9602"/>
        <dbReference type="Rhea" id="RHEA-COMP:9603"/>
        <dbReference type="ChEBI" id="CHEBI:15378"/>
        <dbReference type="ChEBI" id="CHEBI:58405"/>
        <dbReference type="ChEBI" id="CHEBI:60033"/>
        <dbReference type="ChEBI" id="CHEBI:78435"/>
        <dbReference type="EC" id="2.4.99.28"/>
    </reaction>
</comment>
<keyword evidence="3" id="KW-1003">Cell membrane</keyword>
<dbReference type="GO" id="GO:0008955">
    <property type="term" value="F:peptidoglycan glycosyltransferase activity"/>
    <property type="evidence" value="ECO:0007669"/>
    <property type="project" value="UniProtKB-EC"/>
</dbReference>
<evidence type="ECO:0000256" key="16">
    <source>
        <dbReference type="SAM" id="Phobius"/>
    </source>
</evidence>
<evidence type="ECO:0000256" key="7">
    <source>
        <dbReference type="ARBA" id="ARBA00022960"/>
    </source>
</evidence>
<evidence type="ECO:0000256" key="6">
    <source>
        <dbReference type="ARBA" id="ARBA00022692"/>
    </source>
</evidence>
<keyword evidence="8" id="KW-0735">Signal-anchor</keyword>
<proteinExistence type="predicted"/>
<dbReference type="GO" id="GO:0030288">
    <property type="term" value="C:outer membrane-bounded periplasmic space"/>
    <property type="evidence" value="ECO:0007669"/>
    <property type="project" value="TreeGrafter"/>
</dbReference>
<evidence type="ECO:0000256" key="14">
    <source>
        <dbReference type="ARBA" id="ARBA00044770"/>
    </source>
</evidence>
<keyword evidence="13" id="KW-0961">Cell wall biogenesis/degradation</keyword>
<comment type="subcellular location">
    <subcellularLocation>
        <location evidence="1">Cell membrane</location>
        <topology evidence="1">Single-pass type II membrane protein</topology>
    </subcellularLocation>
</comment>
<evidence type="ECO:0000259" key="17">
    <source>
        <dbReference type="Pfam" id="PF00912"/>
    </source>
</evidence>
<dbReference type="Pfam" id="PF00912">
    <property type="entry name" value="Transgly"/>
    <property type="match status" value="1"/>
</dbReference>
<evidence type="ECO:0000313" key="19">
    <source>
        <dbReference type="Proteomes" id="UP001154312"/>
    </source>
</evidence>
<dbReference type="Gene3D" id="1.10.3810.10">
    <property type="entry name" value="Biosynthetic peptidoglycan transglycosylase-like"/>
    <property type="match status" value="1"/>
</dbReference>
<keyword evidence="10 16" id="KW-1133">Transmembrane helix</keyword>
<organism evidence="18 19">
    <name type="scientific">Pelotomaculum isophthalicicum JI</name>
    <dbReference type="NCBI Taxonomy" id="947010"/>
    <lineage>
        <taxon>Bacteria</taxon>
        <taxon>Bacillati</taxon>
        <taxon>Bacillota</taxon>
        <taxon>Clostridia</taxon>
        <taxon>Eubacteriales</taxon>
        <taxon>Desulfotomaculaceae</taxon>
        <taxon>Pelotomaculum</taxon>
    </lineage>
</organism>
<feature type="domain" description="Glycosyl transferase family 51" evidence="17">
    <location>
        <begin position="62"/>
        <end position="154"/>
    </location>
</feature>
<evidence type="ECO:0000256" key="13">
    <source>
        <dbReference type="ARBA" id="ARBA00023316"/>
    </source>
</evidence>
<evidence type="ECO:0000256" key="11">
    <source>
        <dbReference type="ARBA" id="ARBA00023136"/>
    </source>
</evidence>
<reference evidence="18" key="1">
    <citation type="submission" date="2022-02" db="EMBL/GenBank/DDBJ databases">
        <authorList>
            <person name="Leng L."/>
        </authorList>
    </citation>
    <scope>NUCLEOTIDE SEQUENCE</scope>
    <source>
        <strain evidence="18">JI</strain>
    </source>
</reference>
<protein>
    <recommendedName>
        <fullName evidence="2">Penicillin-binding protein 1A</fullName>
        <ecNumber evidence="14">2.4.99.28</ecNumber>
    </recommendedName>
</protein>
<dbReference type="PANTHER" id="PTHR32282">
    <property type="entry name" value="BINDING PROTEIN TRANSPEPTIDASE, PUTATIVE-RELATED"/>
    <property type="match status" value="1"/>
</dbReference>
<dbReference type="GO" id="GO:0009252">
    <property type="term" value="P:peptidoglycan biosynthetic process"/>
    <property type="evidence" value="ECO:0007669"/>
    <property type="project" value="UniProtKB-KW"/>
</dbReference>
<dbReference type="SUPFAM" id="SSF53955">
    <property type="entry name" value="Lysozyme-like"/>
    <property type="match status" value="1"/>
</dbReference>
<dbReference type="GO" id="GO:0071555">
    <property type="term" value="P:cell wall organization"/>
    <property type="evidence" value="ECO:0007669"/>
    <property type="project" value="UniProtKB-KW"/>
</dbReference>
<evidence type="ECO:0000256" key="3">
    <source>
        <dbReference type="ARBA" id="ARBA00022475"/>
    </source>
</evidence>
<keyword evidence="7" id="KW-0133">Cell shape</keyword>
<evidence type="ECO:0000256" key="12">
    <source>
        <dbReference type="ARBA" id="ARBA00023251"/>
    </source>
</evidence>
<dbReference type="InterPro" id="IPR023346">
    <property type="entry name" value="Lysozyme-like_dom_sf"/>
</dbReference>
<keyword evidence="11 16" id="KW-0472">Membrane</keyword>
<keyword evidence="5" id="KW-0808">Transferase</keyword>
<dbReference type="EMBL" id="JAKOAV010000039">
    <property type="protein sequence ID" value="MDF9409704.1"/>
    <property type="molecule type" value="Genomic_DNA"/>
</dbReference>
<evidence type="ECO:0000256" key="5">
    <source>
        <dbReference type="ARBA" id="ARBA00022679"/>
    </source>
</evidence>
<sequence>MAQKSKKKKHFWRFVPLSFSAAVFIAIVAGGYVVYTSVRDMPVFSQAAMQSGTETLIYDKDGNLITQLGTKYSVPVSLNKIPEQVKDAFLSIEDPHYYEHHGFSLRGIARAAWNDLDTGSLVEGGSTITQQLVKMSFLSPEKTIKRKIQEVIHTTYS</sequence>
<keyword evidence="19" id="KW-1185">Reference proteome</keyword>
<dbReference type="InterPro" id="IPR001264">
    <property type="entry name" value="Glyco_trans_51"/>
</dbReference>
<dbReference type="AlphaFoldDB" id="A0A9X4H7M1"/>
<evidence type="ECO:0000313" key="18">
    <source>
        <dbReference type="EMBL" id="MDF9409704.1"/>
    </source>
</evidence>
<name>A0A9X4H7M1_9FIRM</name>
<dbReference type="InterPro" id="IPR036950">
    <property type="entry name" value="PBP_transglycosylase"/>
</dbReference>
<comment type="caution">
    <text evidence="18">The sequence shown here is derived from an EMBL/GenBank/DDBJ whole genome shotgun (WGS) entry which is preliminary data.</text>
</comment>
<keyword evidence="6 16" id="KW-0812">Transmembrane</keyword>
<dbReference type="EC" id="2.4.99.28" evidence="14"/>
<keyword evidence="9" id="KW-0573">Peptidoglycan synthesis</keyword>
<feature type="transmembrane region" description="Helical" evidence="16">
    <location>
        <begin position="12"/>
        <end position="35"/>
    </location>
</feature>
<evidence type="ECO:0000256" key="2">
    <source>
        <dbReference type="ARBA" id="ARBA00018638"/>
    </source>
</evidence>